<dbReference type="Gene3D" id="3.80.10.10">
    <property type="entry name" value="Ribonuclease Inhibitor"/>
    <property type="match status" value="1"/>
</dbReference>
<dbReference type="SUPFAM" id="SSF52058">
    <property type="entry name" value="L domain-like"/>
    <property type="match status" value="1"/>
</dbReference>
<dbReference type="PANTHER" id="PTHR47988">
    <property type="entry name" value="SOMATIC EMBRYOGENESIS RECEPTOR KINASE 1"/>
    <property type="match status" value="1"/>
</dbReference>
<name>A0A167HPS2_9FLAO</name>
<gene>
    <name evidence="7" type="ORF">ULVI_09655</name>
</gene>
<evidence type="ECO:0000256" key="1">
    <source>
        <dbReference type="ARBA" id="ARBA00004370"/>
    </source>
</evidence>
<dbReference type="OrthoDB" id="8924492at2"/>
<protein>
    <recommendedName>
        <fullName evidence="6">Disease resistance R13L4/SHOC-2-like LRR domain-containing protein</fullName>
    </recommendedName>
</protein>
<dbReference type="RefSeq" id="WP_068592222.1">
    <property type="nucleotide sequence ID" value="NZ_LRXL01000037.1"/>
</dbReference>
<evidence type="ECO:0000259" key="6">
    <source>
        <dbReference type="Pfam" id="PF23598"/>
    </source>
</evidence>
<dbReference type="AlphaFoldDB" id="A0A167HPS2"/>
<dbReference type="InterPro" id="IPR055414">
    <property type="entry name" value="LRR_R13L4/SHOC2-like"/>
</dbReference>
<keyword evidence="8" id="KW-1185">Reference proteome</keyword>
<keyword evidence="2 5" id="KW-0732">Signal</keyword>
<feature type="signal peptide" evidence="5">
    <location>
        <begin position="1"/>
        <end position="19"/>
    </location>
</feature>
<dbReference type="Proteomes" id="UP000077013">
    <property type="component" value="Unassembled WGS sequence"/>
</dbReference>
<reference evidence="7 8" key="1">
    <citation type="submission" date="2016-02" db="EMBL/GenBank/DDBJ databases">
        <title>Ulvibacter sp. LPB0005, isolated from Thais luteostoma.</title>
        <authorList>
            <person name="Shin S.-K."/>
            <person name="Yi H."/>
        </authorList>
    </citation>
    <scope>NUCLEOTIDE SEQUENCE [LARGE SCALE GENOMIC DNA]</scope>
    <source>
        <strain evidence="7 8">LPB0005</strain>
    </source>
</reference>
<organism evidence="7 8">
    <name type="scientific">Cochleicola gelatinilyticus</name>
    <dbReference type="NCBI Taxonomy" id="1763537"/>
    <lineage>
        <taxon>Bacteria</taxon>
        <taxon>Pseudomonadati</taxon>
        <taxon>Bacteroidota</taxon>
        <taxon>Flavobacteriia</taxon>
        <taxon>Flavobacteriales</taxon>
        <taxon>Flavobacteriaceae</taxon>
        <taxon>Cochleicola</taxon>
    </lineage>
</organism>
<comment type="subcellular location">
    <subcellularLocation>
        <location evidence="1">Membrane</location>
    </subcellularLocation>
</comment>
<feature type="domain" description="Disease resistance R13L4/SHOC-2-like LRR" evidence="6">
    <location>
        <begin position="76"/>
        <end position="190"/>
    </location>
</feature>
<dbReference type="FunFam" id="3.80.10.10:FF:000400">
    <property type="entry name" value="Nuclear pore complex protein NUP107"/>
    <property type="match status" value="1"/>
</dbReference>
<dbReference type="GO" id="GO:0016020">
    <property type="term" value="C:membrane"/>
    <property type="evidence" value="ECO:0007669"/>
    <property type="project" value="UniProtKB-SubCell"/>
</dbReference>
<dbReference type="InterPro" id="IPR032675">
    <property type="entry name" value="LRR_dom_sf"/>
</dbReference>
<evidence type="ECO:0000256" key="2">
    <source>
        <dbReference type="ARBA" id="ARBA00022729"/>
    </source>
</evidence>
<dbReference type="STRING" id="1763537.ULVI_09655"/>
<sequence>MKNTLLTLVALLASTLMYAEVPQKEKQALIDFYIATDGENWVNTWELNEPVENWQGVTVENNTVTGISLLFNKIKGTLPASIGDLENLKVLELSFNEISGSLPESIGKLTKLELLAFNGNFLTGIIPSSIGNLVNLKQLHLSSNQLTGTLPYSLNNLKNIIVFNVFDNKLYGSLPEDLATTQSLREVMIAENNFDNTNIFSIVMLSNSGVALDLEKPAIQKVGNSVIAIETPDDEN</sequence>
<accession>A0A167HPS2</accession>
<feature type="chain" id="PRO_5007887699" description="Disease resistance R13L4/SHOC-2-like LRR domain-containing protein" evidence="5">
    <location>
        <begin position="20"/>
        <end position="236"/>
    </location>
</feature>
<keyword evidence="4" id="KW-0472">Membrane</keyword>
<evidence type="ECO:0000313" key="8">
    <source>
        <dbReference type="Proteomes" id="UP000077013"/>
    </source>
</evidence>
<dbReference type="Pfam" id="PF23598">
    <property type="entry name" value="LRR_14"/>
    <property type="match status" value="1"/>
</dbReference>
<evidence type="ECO:0000256" key="4">
    <source>
        <dbReference type="ARBA" id="ARBA00023136"/>
    </source>
</evidence>
<dbReference type="EMBL" id="LRXL01000037">
    <property type="protein sequence ID" value="OAB78836.1"/>
    <property type="molecule type" value="Genomic_DNA"/>
</dbReference>
<evidence type="ECO:0000256" key="5">
    <source>
        <dbReference type="SAM" id="SignalP"/>
    </source>
</evidence>
<evidence type="ECO:0000256" key="3">
    <source>
        <dbReference type="ARBA" id="ARBA00022737"/>
    </source>
</evidence>
<keyword evidence="3" id="KW-0677">Repeat</keyword>
<comment type="caution">
    <text evidence="7">The sequence shown here is derived from an EMBL/GenBank/DDBJ whole genome shotgun (WGS) entry which is preliminary data.</text>
</comment>
<proteinExistence type="predicted"/>
<evidence type="ECO:0000313" key="7">
    <source>
        <dbReference type="EMBL" id="OAB78836.1"/>
    </source>
</evidence>